<name>A0ABM6V4L3_9ACTN</name>
<feature type="domain" description="HNH nuclease" evidence="1">
    <location>
        <begin position="146"/>
        <end position="202"/>
    </location>
</feature>
<evidence type="ECO:0000259" key="1">
    <source>
        <dbReference type="SMART" id="SM00507"/>
    </source>
</evidence>
<sequence length="220" mass="25116">MPVSPYTRERLTAAARTSRTLSEALGKLGVEAKGASRSYIRTRMKRLGVDTSHFEREGTRWTREILEAAVAESTNLCEVLRRLGVDVVGGQHTHIARRVRALEIDISHFTTPQRTEKARGNHRRLTAEDILVDNHTGHGGRTPHQRLRRALLEWGMSERCALCGMEPVWHGRRLPLEIDHIDGDWRNNRAENLRFLCPNCHSTTDTYRGRAKARIKRAQS</sequence>
<dbReference type="GO" id="GO:0004519">
    <property type="term" value="F:endonuclease activity"/>
    <property type="evidence" value="ECO:0007669"/>
    <property type="project" value="UniProtKB-KW"/>
</dbReference>
<dbReference type="EMBL" id="CP029254">
    <property type="protein sequence ID" value="AWK08853.1"/>
    <property type="molecule type" value="Genomic_DNA"/>
</dbReference>
<proteinExistence type="predicted"/>
<dbReference type="CDD" id="cd00085">
    <property type="entry name" value="HNHc"/>
    <property type="match status" value="1"/>
</dbReference>
<keyword evidence="2" id="KW-0378">Hydrolase</keyword>
<protein>
    <submittedName>
        <fullName evidence="2">HNH endonuclease</fullName>
    </submittedName>
</protein>
<dbReference type="SMART" id="SM00507">
    <property type="entry name" value="HNHc"/>
    <property type="match status" value="1"/>
</dbReference>
<gene>
    <name evidence="2" type="ORF">DDQ41_07895</name>
</gene>
<dbReference type="RefSeq" id="WP_109293838.1">
    <property type="nucleotide sequence ID" value="NZ_CP029254.1"/>
</dbReference>
<accession>A0ABM6V4L3</accession>
<keyword evidence="2" id="KW-0540">Nuclease</keyword>
<keyword evidence="2" id="KW-0255">Endonuclease</keyword>
<dbReference type="Proteomes" id="UP000245051">
    <property type="component" value="Chromosome"/>
</dbReference>
<evidence type="ECO:0000313" key="2">
    <source>
        <dbReference type="EMBL" id="AWK08853.1"/>
    </source>
</evidence>
<evidence type="ECO:0000313" key="3">
    <source>
        <dbReference type="Proteomes" id="UP000245051"/>
    </source>
</evidence>
<organism evidence="2 3">
    <name type="scientific">Streptomyces spongiicola</name>
    <dbReference type="NCBI Taxonomy" id="1690221"/>
    <lineage>
        <taxon>Bacteria</taxon>
        <taxon>Bacillati</taxon>
        <taxon>Actinomycetota</taxon>
        <taxon>Actinomycetes</taxon>
        <taxon>Kitasatosporales</taxon>
        <taxon>Streptomycetaceae</taxon>
        <taxon>Streptomyces</taxon>
    </lineage>
</organism>
<keyword evidence="3" id="KW-1185">Reference proteome</keyword>
<reference evidence="2 3" key="1">
    <citation type="submission" date="2018-05" db="EMBL/GenBank/DDBJ databases">
        <title>Complete genome sequence of the Type Strain of Streptomyces spongiicola HNM0071, the producer of staurosporine.</title>
        <authorList>
            <person name="Zhou S."/>
            <person name="Huang X."/>
        </authorList>
    </citation>
    <scope>NUCLEOTIDE SEQUENCE [LARGE SCALE GENOMIC DNA]</scope>
    <source>
        <strain evidence="2 3">HNM0071</strain>
    </source>
</reference>
<dbReference type="InterPro" id="IPR003615">
    <property type="entry name" value="HNH_nuc"/>
</dbReference>